<accession>A0A0B4Q5K9</accession>
<keyword evidence="2" id="KW-0920">Virion tegument</keyword>
<protein>
    <submittedName>
        <fullName evidence="6">Tegument protein UL37</fullName>
    </submittedName>
</protein>
<keyword evidence="3" id="KW-1040">Host Golgi apparatus</keyword>
<reference evidence="6 7" key="1">
    <citation type="journal article" date="2015" name="Genome Announc.">
        <title>Genome sequences of equid herpesviruses 2 and 5.</title>
        <authorList>
            <person name="Wilkie G.S."/>
            <person name="Kerr K."/>
            <person name="Stewart J.P."/>
            <person name="Studdert M.J."/>
            <person name="Davison A.J."/>
        </authorList>
    </citation>
    <scope>NUCLEOTIDE SEQUENCE [LARGE SCALE GENOMIC DNA]</scope>
    <source>
        <strain evidence="6">G9/92</strain>
    </source>
</reference>
<keyword evidence="1" id="KW-1048">Host nucleus</keyword>
<name>A0A0B4Q5K9_9GAMA</name>
<evidence type="ECO:0000256" key="5">
    <source>
        <dbReference type="ARBA" id="ARBA00023200"/>
    </source>
</evidence>
<dbReference type="GO" id="GO:0019068">
    <property type="term" value="P:virion assembly"/>
    <property type="evidence" value="ECO:0007669"/>
    <property type="project" value="InterPro"/>
</dbReference>
<evidence type="ECO:0000313" key="6">
    <source>
        <dbReference type="EMBL" id="AIU39508.1"/>
    </source>
</evidence>
<dbReference type="Pfam" id="PF04523">
    <property type="entry name" value="Herpes_U30"/>
    <property type="match status" value="1"/>
</dbReference>
<keyword evidence="5" id="KW-1035">Host cytoplasm</keyword>
<dbReference type="GO" id="GO:0019033">
    <property type="term" value="C:viral tegument"/>
    <property type="evidence" value="ECO:0007669"/>
    <property type="project" value="InterPro"/>
</dbReference>
<evidence type="ECO:0000256" key="1">
    <source>
        <dbReference type="ARBA" id="ARBA00022562"/>
    </source>
</evidence>
<evidence type="ECO:0000256" key="2">
    <source>
        <dbReference type="ARBA" id="ARBA00022580"/>
    </source>
</evidence>
<dbReference type="InterPro" id="IPR007611">
    <property type="entry name" value="Herpes_U30"/>
</dbReference>
<organism evidence="6 7">
    <name type="scientific">Equid gammaherpesvirus 2</name>
    <name type="common">Equine herpesvirus 2</name>
    <dbReference type="NCBI Taxonomy" id="12657"/>
    <lineage>
        <taxon>Viruses</taxon>
        <taxon>Duplodnaviria</taxon>
        <taxon>Heunggongvirae</taxon>
        <taxon>Peploviricota</taxon>
        <taxon>Herviviricetes</taxon>
        <taxon>Herpesvirales</taxon>
        <taxon>Orthoherpesviridae</taxon>
        <taxon>Gammaherpesvirinae</taxon>
        <taxon>Percavirus</taxon>
        <taxon>Percavirus equidgamma2</taxon>
    </lineage>
</organism>
<dbReference type="InterPro" id="IPR034738">
    <property type="entry name" value="HSV_ITP"/>
</dbReference>
<gene>
    <name evidence="6" type="primary">ORF63</name>
</gene>
<sequence>MNPQASLDRLAQRLSDAENLFKKVRVLVDLESAPLSLRSLSDPVRIASFLNTLSDRGNEYLAFIRHRPAFYLLRVASFGEQVPLGAGDLQGAVGLLTSAVRAFKDLKPPPEGTPAPANNLLENSNILTRLSQFIAHLRSLDLSQPVTFTPPASLVTLRCVEEITFSFWHAHWTAPPEVSLPKPNPQSKLERWLALSYAAALGAARDNAPKHRRELRALAKSLLTTERDLFAPVSVVTETSLTLPLAKERAREIFSMVDDALPGDAAARGAPVLGFRDADLNAASPEYVFLYEHVFEALLHDQTYGCARRTVEAFLERCLKFLVNLGSYVQTACSNKSHLSPPEIEGVRAAFHACGLTREACHTFSTMLAIAPAGGAASRLKHLHATVQHLEQITVFGRHFYECLRRCSPTSISHRLVREVLRAAQVEQNSATPWTAGAAEGSALGWPVHSYLRIFLPRPPEDDLAATFKAASESNFMKSLIGVSVKRDWDLNKFYVLSKKAPGGGGNGEGGSGGGNGGAGTVSRKQVRKFCEGLNPGDADYALEVVQSKYFAPEFARAVLLPELEAMLRGRVRRHVMLFRLRWLVLFAFEDAAGLAHIRRPLTLAYFQLTEIFGQGGVGSGAGAAGGGDGGALGNLLDHFHEAWTAARELVPEAGGEVPHELLTNIYRSLHAPAAREQLAAAAAFLKEIKPLVEGTWNMMRIASVLCHTRYNYLSASGHLRVPFGEKPGYVDVPVPVFKETVKIMESSLHETLVILSQACQDLQRFYAACLGILDQNQFLATHPVQLDMSEPDFQAVKETLLGCLRRYREVASLAAGSCCFSLTRHFGALFDPPLITEAVVRKVLEFSEERDTTDAFIESLQQPIAKVEDEDWDDAPPKHALNDYDLTALREINESFPLPKQHGNNPLETTPSIKLSYTDSVNVSQITLDWEKFLRTSYIPQDAITSEFSHITVKKLEQSITGSF</sequence>
<dbReference type="EMBL" id="KM924294">
    <property type="protein sequence ID" value="AIU39508.1"/>
    <property type="molecule type" value="Genomic_DNA"/>
</dbReference>
<keyword evidence="4" id="KW-0946">Virion</keyword>
<dbReference type="HAMAP" id="MF_04043">
    <property type="entry name" value="HSV_ITP"/>
    <property type="match status" value="1"/>
</dbReference>
<dbReference type="Proteomes" id="UP000163076">
    <property type="component" value="Segment"/>
</dbReference>
<evidence type="ECO:0000256" key="4">
    <source>
        <dbReference type="ARBA" id="ARBA00022844"/>
    </source>
</evidence>
<evidence type="ECO:0000256" key="3">
    <source>
        <dbReference type="ARBA" id="ARBA00022812"/>
    </source>
</evidence>
<proteinExistence type="inferred from homology"/>
<evidence type="ECO:0000313" key="7">
    <source>
        <dbReference type="Proteomes" id="UP000163076"/>
    </source>
</evidence>